<evidence type="ECO:0000313" key="4">
    <source>
        <dbReference type="Proteomes" id="UP001454036"/>
    </source>
</evidence>
<dbReference type="PANTHER" id="PTHR31286:SF180">
    <property type="entry name" value="OS10G0362600 PROTEIN"/>
    <property type="match status" value="1"/>
</dbReference>
<evidence type="ECO:0000256" key="1">
    <source>
        <dbReference type="SAM" id="MobiDB-lite"/>
    </source>
</evidence>
<evidence type="ECO:0000313" key="3">
    <source>
        <dbReference type="EMBL" id="GAA0152033.1"/>
    </source>
</evidence>
<proteinExistence type="predicted"/>
<protein>
    <recommendedName>
        <fullName evidence="2">DUF4283 domain-containing protein</fullName>
    </recommendedName>
</protein>
<evidence type="ECO:0000259" key="2">
    <source>
        <dbReference type="Pfam" id="PF14111"/>
    </source>
</evidence>
<dbReference type="InterPro" id="IPR040256">
    <property type="entry name" value="At4g02000-like"/>
</dbReference>
<dbReference type="Proteomes" id="UP001454036">
    <property type="component" value="Unassembled WGS sequence"/>
</dbReference>
<dbReference type="Pfam" id="PF14111">
    <property type="entry name" value="DUF4283"/>
    <property type="match status" value="1"/>
</dbReference>
<name>A0AAV3PL66_LITER</name>
<gene>
    <name evidence="3" type="ORF">LIER_37406</name>
</gene>
<sequence>MADGQVQPPPPPHEGVEKHLLPTGEESKHPATTPLNPIPPFDPTLIPLTYAAAASSPPTSPPTFPCITTNLRPTALHEGKPSVIFKGSDRSLFISKMKHVVVGKFSHGRPQLSAIKAFLTNLKLKGEYSFSIYDHRHIFIECDHLEDRNKIWLKHCWFINSTPMRVFKWTPEFTPSMESLIRPVWVSFPGLPLYLFDEFALSSIANTIGVPIRYDSYTANRVKLGVATVCVELDLSKPRPSETWVVFEDEENPEASISFWQSIEYENIPPFCTSCSHMGHTITSCKVLNALIAEGKTAILTQVKTKTGQEVERKDYRNSPRFPGKQKQAYVIKAPTTPSAAGCSHSSVIPACNPPLAPKVLFGPSVAPDIHIPPPILLSNPFNALTSTEQESGEIFPVGGNMQLLPPCYQESLGDLCHNNKPSSAPNSPAPLVADWDGTTFAACLDMENKMGALPHE</sequence>
<dbReference type="PANTHER" id="PTHR31286">
    <property type="entry name" value="GLYCINE-RICH CELL WALL STRUCTURAL PROTEIN 1.8-LIKE"/>
    <property type="match status" value="1"/>
</dbReference>
<dbReference type="EMBL" id="BAABME010017955">
    <property type="protein sequence ID" value="GAA0152033.1"/>
    <property type="molecule type" value="Genomic_DNA"/>
</dbReference>
<organism evidence="3 4">
    <name type="scientific">Lithospermum erythrorhizon</name>
    <name type="common">Purple gromwell</name>
    <name type="synonym">Lithospermum officinale var. erythrorhizon</name>
    <dbReference type="NCBI Taxonomy" id="34254"/>
    <lineage>
        <taxon>Eukaryota</taxon>
        <taxon>Viridiplantae</taxon>
        <taxon>Streptophyta</taxon>
        <taxon>Embryophyta</taxon>
        <taxon>Tracheophyta</taxon>
        <taxon>Spermatophyta</taxon>
        <taxon>Magnoliopsida</taxon>
        <taxon>eudicotyledons</taxon>
        <taxon>Gunneridae</taxon>
        <taxon>Pentapetalae</taxon>
        <taxon>asterids</taxon>
        <taxon>lamiids</taxon>
        <taxon>Boraginales</taxon>
        <taxon>Boraginaceae</taxon>
        <taxon>Boraginoideae</taxon>
        <taxon>Lithospermeae</taxon>
        <taxon>Lithospermum</taxon>
    </lineage>
</organism>
<feature type="compositionally biased region" description="Basic and acidic residues" evidence="1">
    <location>
        <begin position="14"/>
        <end position="29"/>
    </location>
</feature>
<accession>A0AAV3PL66</accession>
<dbReference type="InterPro" id="IPR025558">
    <property type="entry name" value="DUF4283"/>
</dbReference>
<comment type="caution">
    <text evidence="3">The sequence shown here is derived from an EMBL/GenBank/DDBJ whole genome shotgun (WGS) entry which is preliminary data.</text>
</comment>
<feature type="region of interest" description="Disordered" evidence="1">
    <location>
        <begin position="1"/>
        <end position="38"/>
    </location>
</feature>
<keyword evidence="4" id="KW-1185">Reference proteome</keyword>
<feature type="domain" description="DUF4283" evidence="2">
    <location>
        <begin position="96"/>
        <end position="176"/>
    </location>
</feature>
<dbReference type="AlphaFoldDB" id="A0AAV3PL66"/>
<reference evidence="3 4" key="1">
    <citation type="submission" date="2024-01" db="EMBL/GenBank/DDBJ databases">
        <title>The complete chloroplast genome sequence of Lithospermum erythrorhizon: insights into the phylogenetic relationship among Boraginaceae species and the maternal lineages of purple gromwells.</title>
        <authorList>
            <person name="Okada T."/>
            <person name="Watanabe K."/>
        </authorList>
    </citation>
    <scope>NUCLEOTIDE SEQUENCE [LARGE SCALE GENOMIC DNA]</scope>
</reference>